<name>A0A238L442_9RHOB</name>
<dbReference type="AlphaFoldDB" id="A0A238L442"/>
<organism evidence="4 5">
    <name type="scientific">Pelagimonas varians</name>
    <dbReference type="NCBI Taxonomy" id="696760"/>
    <lineage>
        <taxon>Bacteria</taxon>
        <taxon>Pseudomonadati</taxon>
        <taxon>Pseudomonadota</taxon>
        <taxon>Alphaproteobacteria</taxon>
        <taxon>Rhodobacterales</taxon>
        <taxon>Roseobacteraceae</taxon>
        <taxon>Pelagimonas</taxon>
    </lineage>
</organism>
<gene>
    <name evidence="4" type="primary">cphA_2</name>
    <name evidence="4" type="ORF">PEV8663_04367</name>
</gene>
<evidence type="ECO:0000313" key="5">
    <source>
        <dbReference type="Proteomes" id="UP000220836"/>
    </source>
</evidence>
<dbReference type="InterPro" id="IPR050855">
    <property type="entry name" value="NDM-1-like"/>
</dbReference>
<dbReference type="GO" id="GO:0017001">
    <property type="term" value="P:antibiotic catabolic process"/>
    <property type="evidence" value="ECO:0007669"/>
    <property type="project" value="UniProtKB-ARBA"/>
</dbReference>
<feature type="domain" description="Metallo-beta-lactamase" evidence="3">
    <location>
        <begin position="58"/>
        <end position="243"/>
    </location>
</feature>
<dbReference type="PANTHER" id="PTHR42951:SF4">
    <property type="entry name" value="ACYL-COENZYME A THIOESTERASE MBLAC2"/>
    <property type="match status" value="1"/>
</dbReference>
<dbReference type="Proteomes" id="UP000220836">
    <property type="component" value="Unassembled WGS sequence"/>
</dbReference>
<dbReference type="InterPro" id="IPR001279">
    <property type="entry name" value="Metallo-B-lactamas"/>
</dbReference>
<dbReference type="SUPFAM" id="SSF56281">
    <property type="entry name" value="Metallo-hydrolase/oxidoreductase"/>
    <property type="match status" value="1"/>
</dbReference>
<keyword evidence="2" id="KW-0732">Signal</keyword>
<evidence type="ECO:0000256" key="2">
    <source>
        <dbReference type="SAM" id="SignalP"/>
    </source>
</evidence>
<dbReference type="InterPro" id="IPR036866">
    <property type="entry name" value="RibonucZ/Hydroxyglut_hydro"/>
</dbReference>
<dbReference type="EMBL" id="FXYH01000024">
    <property type="protein sequence ID" value="SMX49855.1"/>
    <property type="molecule type" value="Genomic_DNA"/>
</dbReference>
<dbReference type="OrthoDB" id="420651at2"/>
<keyword evidence="4" id="KW-0378">Hydrolase</keyword>
<evidence type="ECO:0000313" key="4">
    <source>
        <dbReference type="EMBL" id="SMX49855.1"/>
    </source>
</evidence>
<reference evidence="4 5" key="1">
    <citation type="submission" date="2017-05" db="EMBL/GenBank/DDBJ databases">
        <authorList>
            <person name="Song R."/>
            <person name="Chenine A.L."/>
            <person name="Ruprecht R.M."/>
        </authorList>
    </citation>
    <scope>NUCLEOTIDE SEQUENCE [LARGE SCALE GENOMIC DNA]</scope>
    <source>
        <strain evidence="4 5">CECT 8663</strain>
    </source>
</reference>
<dbReference type="Pfam" id="PF00753">
    <property type="entry name" value="Lactamase_B"/>
    <property type="match status" value="1"/>
</dbReference>
<proteinExistence type="inferred from homology"/>
<evidence type="ECO:0000259" key="3">
    <source>
        <dbReference type="SMART" id="SM00849"/>
    </source>
</evidence>
<feature type="signal peptide" evidence="2">
    <location>
        <begin position="1"/>
        <end position="28"/>
    </location>
</feature>
<dbReference type="CDD" id="cd16282">
    <property type="entry name" value="metallo-hydrolase-like_MBL-fold"/>
    <property type="match status" value="1"/>
</dbReference>
<dbReference type="Gene3D" id="3.60.15.10">
    <property type="entry name" value="Ribonuclease Z/Hydroxyacylglutathione hydrolase-like"/>
    <property type="match status" value="1"/>
</dbReference>
<dbReference type="SMART" id="SM00849">
    <property type="entry name" value="Lactamase_B"/>
    <property type="match status" value="1"/>
</dbReference>
<feature type="chain" id="PRO_5012918249" evidence="2">
    <location>
        <begin position="29"/>
        <end position="312"/>
    </location>
</feature>
<dbReference type="PANTHER" id="PTHR42951">
    <property type="entry name" value="METALLO-BETA-LACTAMASE DOMAIN-CONTAINING"/>
    <property type="match status" value="1"/>
</dbReference>
<protein>
    <submittedName>
        <fullName evidence="4">Beta-lactamase</fullName>
        <ecNumber evidence="4">3.5.2.6</ecNumber>
    </submittedName>
</protein>
<comment type="similarity">
    <text evidence="1">Belongs to the metallo-beta-lactamase superfamily. Class-B beta-lactamase family.</text>
</comment>
<dbReference type="EC" id="3.5.2.6" evidence="4"/>
<dbReference type="RefSeq" id="WP_097806785.1">
    <property type="nucleotide sequence ID" value="NZ_FXYH01000024.1"/>
</dbReference>
<dbReference type="GO" id="GO:0008800">
    <property type="term" value="F:beta-lactamase activity"/>
    <property type="evidence" value="ECO:0007669"/>
    <property type="project" value="UniProtKB-EC"/>
</dbReference>
<evidence type="ECO:0000256" key="1">
    <source>
        <dbReference type="ARBA" id="ARBA00005250"/>
    </source>
</evidence>
<accession>A0A238L442</accession>
<sequence>MFKGSNMLPPFKAVFLLALALSPASTFADVLSVDPVAPGIWAIEGPAEQRDPENLGNNATFGLIETNEGAVLVDPGGTRAGAAMLHDVVRGLTDQPLVYVINTGGQDHRWLGNGYWKEQGAIIIASESAVADHQDRGSLQLSILSQLVGVGLNGTKPVYADVTFDAAHVMQLGERHIEVHHVAAAHTPGDSFVWLPQDRTVFTGDIVYVGRILGVMPFSDSASWLDAFAAIEALNPIHVIPGHGPATTLERAQADTRDYLRNLRDRMRAYIDDGGDITGSVEVDQSNFTYLNQFDSLARRNAQAVFEQMEWE</sequence>
<keyword evidence="5" id="KW-1185">Reference proteome</keyword>